<dbReference type="RefSeq" id="WP_012965441.1">
    <property type="nucleotide sequence ID" value="NC_013849.1"/>
</dbReference>
<accession>D3RX85</accession>
<feature type="transmembrane region" description="Helical" evidence="1">
    <location>
        <begin position="6"/>
        <end position="25"/>
    </location>
</feature>
<evidence type="ECO:0000256" key="1">
    <source>
        <dbReference type="SAM" id="Phobius"/>
    </source>
</evidence>
<protein>
    <submittedName>
        <fullName evidence="2">Uncharacterized protein</fullName>
    </submittedName>
</protein>
<dbReference type="PaxDb" id="589924-Ferp_0932"/>
<keyword evidence="1" id="KW-1133">Transmembrane helix</keyword>
<dbReference type="EMBL" id="CP001899">
    <property type="protein sequence ID" value="ADC65098.1"/>
    <property type="molecule type" value="Genomic_DNA"/>
</dbReference>
<organism evidence="2 3">
    <name type="scientific">Ferroglobus placidus (strain DSM 10642 / AEDII12DO)</name>
    <dbReference type="NCBI Taxonomy" id="589924"/>
    <lineage>
        <taxon>Archaea</taxon>
        <taxon>Methanobacteriati</taxon>
        <taxon>Methanobacteriota</taxon>
        <taxon>Archaeoglobi</taxon>
        <taxon>Archaeoglobales</taxon>
        <taxon>Archaeoglobaceae</taxon>
        <taxon>Ferroglobus</taxon>
    </lineage>
</organism>
<name>D3RX85_FERPA</name>
<reference evidence="2 3" key="2">
    <citation type="journal article" date="2011" name="Stand. Genomic Sci.">
        <title>Complete genome sequence of Ferroglobus placidus AEDII12DO.</title>
        <authorList>
            <person name="Anderson I."/>
            <person name="Risso C."/>
            <person name="Holmes D."/>
            <person name="Lucas S."/>
            <person name="Copeland A."/>
            <person name="Lapidus A."/>
            <person name="Cheng J.F."/>
            <person name="Bruce D."/>
            <person name="Goodwin L."/>
            <person name="Pitluck S."/>
            <person name="Saunders E."/>
            <person name="Brettin T."/>
            <person name="Detter J.C."/>
            <person name="Han C."/>
            <person name="Tapia R."/>
            <person name="Larimer F."/>
            <person name="Land M."/>
            <person name="Hauser L."/>
            <person name="Woyke T."/>
            <person name="Lovley D."/>
            <person name="Kyrpides N."/>
            <person name="Ivanova N."/>
        </authorList>
    </citation>
    <scope>NUCLEOTIDE SEQUENCE [LARGE SCALE GENOMIC DNA]</scope>
    <source>
        <strain evidence="3">DSM 10642 / AEDII12DO</strain>
    </source>
</reference>
<dbReference type="STRING" id="589924.Ferp_0932"/>
<keyword evidence="1" id="KW-0472">Membrane</keyword>
<evidence type="ECO:0000313" key="3">
    <source>
        <dbReference type="Proteomes" id="UP000002613"/>
    </source>
</evidence>
<keyword evidence="3" id="KW-1185">Reference proteome</keyword>
<dbReference type="Proteomes" id="UP000002613">
    <property type="component" value="Chromosome"/>
</dbReference>
<keyword evidence="1" id="KW-0812">Transmembrane</keyword>
<reference evidence="3" key="1">
    <citation type="submission" date="2010-02" db="EMBL/GenBank/DDBJ databases">
        <title>Complete sequence of Ferroglobus placidus DSM 10642.</title>
        <authorList>
            <consortium name="US DOE Joint Genome Institute"/>
            <person name="Lucas S."/>
            <person name="Copeland A."/>
            <person name="Lapidus A."/>
            <person name="Cheng J.-F."/>
            <person name="Bruce D."/>
            <person name="Goodwin L."/>
            <person name="Pitluck S."/>
            <person name="Saunders E."/>
            <person name="Brettin T."/>
            <person name="Detter J.C."/>
            <person name="Han C."/>
            <person name="Tapia R."/>
            <person name="Larimer F."/>
            <person name="Land M."/>
            <person name="Hauser L."/>
            <person name="Kyrpides N."/>
            <person name="Ivanova N."/>
            <person name="Holmes D."/>
            <person name="Lovley D."/>
            <person name="Kyrpides N."/>
            <person name="Anderson I.J."/>
            <person name="Woyke T."/>
        </authorList>
    </citation>
    <scope>NUCLEOTIDE SEQUENCE [LARGE SCALE GENOMIC DNA]</scope>
    <source>
        <strain evidence="3">DSM 10642 / AEDII12DO</strain>
    </source>
</reference>
<dbReference type="GeneID" id="8778440"/>
<proteinExistence type="predicted"/>
<sequence length="88" mass="10243">MDENFIQGFVVVLLIFALWILLAFLPTRDLNESVKKRTRDLIIVGLILWLSPDLKSAGAFVFFYGYALLLYEKYQKGRKEVDNSEKKL</sequence>
<dbReference type="OrthoDB" id="382110at2157"/>
<feature type="transmembrane region" description="Helical" evidence="1">
    <location>
        <begin position="46"/>
        <end position="69"/>
    </location>
</feature>
<gene>
    <name evidence="2" type="ordered locus">Ferp_0932</name>
</gene>
<dbReference type="eggNOG" id="arCOG11172">
    <property type="taxonomic scope" value="Archaea"/>
</dbReference>
<evidence type="ECO:0000313" key="2">
    <source>
        <dbReference type="EMBL" id="ADC65098.1"/>
    </source>
</evidence>
<dbReference type="KEGG" id="fpl:Ferp_0932"/>
<dbReference type="AlphaFoldDB" id="D3RX85"/>
<dbReference type="HOGENOM" id="CLU_2433721_0_0_2"/>